<feature type="transmembrane region" description="Helical" evidence="6">
    <location>
        <begin position="96"/>
        <end position="114"/>
    </location>
</feature>
<evidence type="ECO:0000256" key="5">
    <source>
        <dbReference type="ARBA" id="ARBA00023136"/>
    </source>
</evidence>
<keyword evidence="4 6" id="KW-1133">Transmembrane helix</keyword>
<evidence type="ECO:0000256" key="2">
    <source>
        <dbReference type="ARBA" id="ARBA00022448"/>
    </source>
</evidence>
<gene>
    <name evidence="7" type="ORF">LTR78_010641</name>
</gene>
<evidence type="ECO:0000313" key="8">
    <source>
        <dbReference type="Proteomes" id="UP001274830"/>
    </source>
</evidence>
<evidence type="ECO:0000256" key="4">
    <source>
        <dbReference type="ARBA" id="ARBA00022989"/>
    </source>
</evidence>
<sequence length="227" mass="25553">MASQTTPINAAAVYSEKTYNTHLKDGSDSSLSSRHKHDNLAEAQTIFDDATARRITRRVDRRLIPALGLMYGVSLMDRKNVSNAYIAGMRQDLNLISYRYSLITLTFFITYVIFQPPLTYLCRKIGPPIFLPASDLGWRDHRLWIHLKLEYACWAEAAVVSFGSWRLPWYEVAKRYGAFYPIGSLASALSGILAYGLMQMGGVAGIRGWRWIFIMEGVITCSLGLLG</sequence>
<dbReference type="EMBL" id="JAUTXT010000082">
    <property type="protein sequence ID" value="KAK3669494.1"/>
    <property type="molecule type" value="Genomic_DNA"/>
</dbReference>
<proteinExistence type="predicted"/>
<comment type="caution">
    <text evidence="7">The sequence shown here is derived from an EMBL/GenBank/DDBJ whole genome shotgun (WGS) entry which is preliminary data.</text>
</comment>
<evidence type="ECO:0000256" key="1">
    <source>
        <dbReference type="ARBA" id="ARBA00004141"/>
    </source>
</evidence>
<dbReference type="GO" id="GO:0022857">
    <property type="term" value="F:transmembrane transporter activity"/>
    <property type="evidence" value="ECO:0007669"/>
    <property type="project" value="TreeGrafter"/>
</dbReference>
<dbReference type="InterPro" id="IPR036259">
    <property type="entry name" value="MFS_trans_sf"/>
</dbReference>
<keyword evidence="3 6" id="KW-0812">Transmembrane</keyword>
<dbReference type="SUPFAM" id="SSF103473">
    <property type="entry name" value="MFS general substrate transporter"/>
    <property type="match status" value="1"/>
</dbReference>
<keyword evidence="2" id="KW-0813">Transport</keyword>
<keyword evidence="5 6" id="KW-0472">Membrane</keyword>
<name>A0AAE0TM48_9PEZI</name>
<feature type="transmembrane region" description="Helical" evidence="6">
    <location>
        <begin position="179"/>
        <end position="197"/>
    </location>
</feature>
<keyword evidence="8" id="KW-1185">Reference proteome</keyword>
<dbReference type="PANTHER" id="PTHR43791">
    <property type="entry name" value="PERMEASE-RELATED"/>
    <property type="match status" value="1"/>
</dbReference>
<reference evidence="7" key="1">
    <citation type="submission" date="2023-07" db="EMBL/GenBank/DDBJ databases">
        <title>Black Yeasts Isolated from many extreme environments.</title>
        <authorList>
            <person name="Coleine C."/>
            <person name="Stajich J.E."/>
            <person name="Selbmann L."/>
        </authorList>
    </citation>
    <scope>NUCLEOTIDE SEQUENCE</scope>
    <source>
        <strain evidence="7">CCFEE 5485</strain>
    </source>
</reference>
<accession>A0AAE0TM48</accession>
<protein>
    <recommendedName>
        <fullName evidence="9">Vitamin H transporter</fullName>
    </recommendedName>
</protein>
<dbReference type="GO" id="GO:0016020">
    <property type="term" value="C:membrane"/>
    <property type="evidence" value="ECO:0007669"/>
    <property type="project" value="UniProtKB-SubCell"/>
</dbReference>
<comment type="subcellular location">
    <subcellularLocation>
        <location evidence="1">Membrane</location>
        <topology evidence="1">Multi-pass membrane protein</topology>
    </subcellularLocation>
</comment>
<dbReference type="Proteomes" id="UP001274830">
    <property type="component" value="Unassembled WGS sequence"/>
</dbReference>
<dbReference type="Gene3D" id="1.20.1250.20">
    <property type="entry name" value="MFS general substrate transporter like domains"/>
    <property type="match status" value="1"/>
</dbReference>
<evidence type="ECO:0000256" key="6">
    <source>
        <dbReference type="SAM" id="Phobius"/>
    </source>
</evidence>
<evidence type="ECO:0000256" key="3">
    <source>
        <dbReference type="ARBA" id="ARBA00022692"/>
    </source>
</evidence>
<evidence type="ECO:0008006" key="9">
    <source>
        <dbReference type="Google" id="ProtNLM"/>
    </source>
</evidence>
<evidence type="ECO:0000313" key="7">
    <source>
        <dbReference type="EMBL" id="KAK3669494.1"/>
    </source>
</evidence>
<dbReference type="PANTHER" id="PTHR43791:SF47">
    <property type="entry name" value="MAJOR FACILITATOR SUPERFAMILY (MFS) PROFILE DOMAIN-CONTAINING PROTEIN-RELATED"/>
    <property type="match status" value="1"/>
</dbReference>
<organism evidence="7 8">
    <name type="scientific">Recurvomyces mirabilis</name>
    <dbReference type="NCBI Taxonomy" id="574656"/>
    <lineage>
        <taxon>Eukaryota</taxon>
        <taxon>Fungi</taxon>
        <taxon>Dikarya</taxon>
        <taxon>Ascomycota</taxon>
        <taxon>Pezizomycotina</taxon>
        <taxon>Dothideomycetes</taxon>
        <taxon>Dothideomycetidae</taxon>
        <taxon>Mycosphaerellales</taxon>
        <taxon>Teratosphaeriaceae</taxon>
        <taxon>Recurvomyces</taxon>
    </lineage>
</organism>
<dbReference type="AlphaFoldDB" id="A0AAE0TM48"/>